<proteinExistence type="predicted"/>
<gene>
    <name evidence="1" type="ORF">SAMN02910429_00125</name>
</gene>
<evidence type="ECO:0000313" key="2">
    <source>
        <dbReference type="Proteomes" id="UP000182471"/>
    </source>
</evidence>
<evidence type="ECO:0000313" key="1">
    <source>
        <dbReference type="EMBL" id="SER44056.1"/>
    </source>
</evidence>
<accession>A0A1H9P740</accession>
<dbReference type="RefSeq" id="WP_022749707.1">
    <property type="nucleotide sequence ID" value="NZ_FOGW01000004.1"/>
</dbReference>
<name>A0A1H9P740_9FIRM</name>
<dbReference type="Proteomes" id="UP000182471">
    <property type="component" value="Unassembled WGS sequence"/>
</dbReference>
<keyword evidence="2" id="KW-1185">Reference proteome</keyword>
<reference evidence="2" key="1">
    <citation type="submission" date="2016-10" db="EMBL/GenBank/DDBJ databases">
        <authorList>
            <person name="Varghese N."/>
            <person name="Submissions S."/>
        </authorList>
    </citation>
    <scope>NUCLEOTIDE SEQUENCE [LARGE SCALE GENOMIC DNA]</scope>
    <source>
        <strain evidence="2">S1b</strain>
    </source>
</reference>
<dbReference type="EMBL" id="FOGW01000004">
    <property type="protein sequence ID" value="SER44056.1"/>
    <property type="molecule type" value="Genomic_DNA"/>
</dbReference>
<sequence>MIIVSCITNNYGLLFNNRRIAQDRTILELVYKQFIHFKKLHPDIQFFMNKYSYKLFLTYLNNLNPILSKKEYLNFIKSIIVSDSFLDEAGQYDICFVECNDTLPYFKSNKVIGIIFYKWNNAYPCDYFFALPSDFTQHFILQKETKHIGHSHSTILEEVLRHEQ</sequence>
<organism evidence="1 2">
    <name type="scientific">Lachnobacterium bovis</name>
    <dbReference type="NCBI Taxonomy" id="140626"/>
    <lineage>
        <taxon>Bacteria</taxon>
        <taxon>Bacillati</taxon>
        <taxon>Bacillota</taxon>
        <taxon>Clostridia</taxon>
        <taxon>Lachnospirales</taxon>
        <taxon>Lachnospiraceae</taxon>
        <taxon>Lachnobacterium</taxon>
    </lineage>
</organism>
<protein>
    <submittedName>
        <fullName evidence="1">Uncharacterized protein</fullName>
    </submittedName>
</protein>
<dbReference type="AlphaFoldDB" id="A0A1H9P740"/>